<comment type="caution">
    <text evidence="14">The sequence shown here is derived from an EMBL/GenBank/DDBJ whole genome shotgun (WGS) entry which is preliminary data.</text>
</comment>
<evidence type="ECO:0000256" key="9">
    <source>
        <dbReference type="ARBA" id="ARBA00023128"/>
    </source>
</evidence>
<evidence type="ECO:0000256" key="11">
    <source>
        <dbReference type="ARBA" id="ARBA00048778"/>
    </source>
</evidence>
<evidence type="ECO:0000256" key="5">
    <source>
        <dbReference type="ARBA" id="ARBA00022792"/>
    </source>
</evidence>
<organism evidence="14 15">
    <name type="scientific">Tetrapyrgos nigripes</name>
    <dbReference type="NCBI Taxonomy" id="182062"/>
    <lineage>
        <taxon>Eukaryota</taxon>
        <taxon>Fungi</taxon>
        <taxon>Dikarya</taxon>
        <taxon>Basidiomycota</taxon>
        <taxon>Agaricomycotina</taxon>
        <taxon>Agaricomycetes</taxon>
        <taxon>Agaricomycetidae</taxon>
        <taxon>Agaricales</taxon>
        <taxon>Marasmiineae</taxon>
        <taxon>Marasmiaceae</taxon>
        <taxon>Tetrapyrgos</taxon>
    </lineage>
</organism>
<evidence type="ECO:0000256" key="3">
    <source>
        <dbReference type="ARBA" id="ARBA00022692"/>
    </source>
</evidence>
<dbReference type="Pfam" id="PF25426">
    <property type="entry name" value="AAA_lid_BCS1"/>
    <property type="match status" value="1"/>
</dbReference>
<dbReference type="Pfam" id="PF00004">
    <property type="entry name" value="AAA"/>
    <property type="match status" value="2"/>
</dbReference>
<evidence type="ECO:0000256" key="10">
    <source>
        <dbReference type="ARBA" id="ARBA00023136"/>
    </source>
</evidence>
<proteinExistence type="inferred from homology"/>
<evidence type="ECO:0000256" key="7">
    <source>
        <dbReference type="ARBA" id="ARBA00022840"/>
    </source>
</evidence>
<keyword evidence="6" id="KW-0378">Hydrolase</keyword>
<keyword evidence="8" id="KW-1133">Transmembrane helix</keyword>
<comment type="similarity">
    <text evidence="2">Belongs to the AAA ATPase family. BCS1 subfamily.</text>
</comment>
<keyword evidence="3" id="KW-0812">Transmembrane</keyword>
<evidence type="ECO:0000256" key="1">
    <source>
        <dbReference type="ARBA" id="ARBA00004434"/>
    </source>
</evidence>
<keyword evidence="7" id="KW-0067">ATP-binding</keyword>
<dbReference type="AlphaFoldDB" id="A0A8H5CSD8"/>
<feature type="domain" description="BCS1 N-terminal" evidence="13">
    <location>
        <begin position="49"/>
        <end position="240"/>
    </location>
</feature>
<dbReference type="InterPro" id="IPR003959">
    <property type="entry name" value="ATPase_AAA_core"/>
</dbReference>
<accession>A0A8H5CSD8</accession>
<dbReference type="EMBL" id="JAACJM010000105">
    <property type="protein sequence ID" value="KAF5346178.1"/>
    <property type="molecule type" value="Genomic_DNA"/>
</dbReference>
<evidence type="ECO:0000256" key="8">
    <source>
        <dbReference type="ARBA" id="ARBA00022989"/>
    </source>
</evidence>
<gene>
    <name evidence="14" type="ORF">D9758_009975</name>
</gene>
<comment type="subcellular location">
    <subcellularLocation>
        <location evidence="1">Mitochondrion inner membrane</location>
        <topology evidence="1">Single-pass membrane protein</topology>
    </subcellularLocation>
</comment>
<feature type="domain" description="AAA+ ATPase" evidence="12">
    <location>
        <begin position="271"/>
        <end position="422"/>
    </location>
</feature>
<dbReference type="SMART" id="SM01024">
    <property type="entry name" value="BCS1_N"/>
    <property type="match status" value="1"/>
</dbReference>
<dbReference type="GO" id="GO:0005524">
    <property type="term" value="F:ATP binding"/>
    <property type="evidence" value="ECO:0007669"/>
    <property type="project" value="UniProtKB-KW"/>
</dbReference>
<evidence type="ECO:0008006" key="16">
    <source>
        <dbReference type="Google" id="ProtNLM"/>
    </source>
</evidence>
<dbReference type="InterPro" id="IPR050747">
    <property type="entry name" value="Mitochondrial_chaperone_BCS1"/>
</dbReference>
<evidence type="ECO:0000256" key="2">
    <source>
        <dbReference type="ARBA" id="ARBA00007448"/>
    </source>
</evidence>
<dbReference type="InterPro" id="IPR027417">
    <property type="entry name" value="P-loop_NTPase"/>
</dbReference>
<dbReference type="InterPro" id="IPR003593">
    <property type="entry name" value="AAA+_ATPase"/>
</dbReference>
<name>A0A8H5CSD8_9AGAR</name>
<dbReference type="InterPro" id="IPR014851">
    <property type="entry name" value="BCS1_N"/>
</dbReference>
<dbReference type="SUPFAM" id="SSF52540">
    <property type="entry name" value="P-loop containing nucleoside triphosphate hydrolases"/>
    <property type="match status" value="1"/>
</dbReference>
<keyword evidence="15" id="KW-1185">Reference proteome</keyword>
<evidence type="ECO:0000313" key="14">
    <source>
        <dbReference type="EMBL" id="KAF5346178.1"/>
    </source>
</evidence>
<evidence type="ECO:0000256" key="6">
    <source>
        <dbReference type="ARBA" id="ARBA00022801"/>
    </source>
</evidence>
<evidence type="ECO:0000259" key="13">
    <source>
        <dbReference type="SMART" id="SM01024"/>
    </source>
</evidence>
<dbReference type="GO" id="GO:0005743">
    <property type="term" value="C:mitochondrial inner membrane"/>
    <property type="evidence" value="ECO:0007669"/>
    <property type="project" value="UniProtKB-SubCell"/>
</dbReference>
<dbReference type="Gene3D" id="3.40.50.300">
    <property type="entry name" value="P-loop containing nucleotide triphosphate hydrolases"/>
    <property type="match status" value="1"/>
</dbReference>
<keyword evidence="4" id="KW-0547">Nucleotide-binding</keyword>
<evidence type="ECO:0000259" key="12">
    <source>
        <dbReference type="SMART" id="SM00382"/>
    </source>
</evidence>
<dbReference type="PANTHER" id="PTHR23070">
    <property type="entry name" value="BCS1 AAA-TYPE ATPASE"/>
    <property type="match status" value="1"/>
</dbReference>
<evidence type="ECO:0000313" key="15">
    <source>
        <dbReference type="Proteomes" id="UP000559256"/>
    </source>
</evidence>
<evidence type="ECO:0000256" key="4">
    <source>
        <dbReference type="ARBA" id="ARBA00022741"/>
    </source>
</evidence>
<dbReference type="Pfam" id="PF08740">
    <property type="entry name" value="BCS1_N"/>
    <property type="match status" value="1"/>
</dbReference>
<protein>
    <recommendedName>
        <fullName evidence="16">P-loop containing nucleoside triphosphate hydrolase protein</fullName>
    </recommendedName>
</protein>
<keyword evidence="10" id="KW-0472">Membrane</keyword>
<dbReference type="GO" id="GO:0016887">
    <property type="term" value="F:ATP hydrolysis activity"/>
    <property type="evidence" value="ECO:0007669"/>
    <property type="project" value="InterPro"/>
</dbReference>
<comment type="catalytic activity">
    <reaction evidence="11">
        <text>ATP + H2O = ADP + phosphate + H(+)</text>
        <dbReference type="Rhea" id="RHEA:13065"/>
        <dbReference type="ChEBI" id="CHEBI:15377"/>
        <dbReference type="ChEBI" id="CHEBI:15378"/>
        <dbReference type="ChEBI" id="CHEBI:30616"/>
        <dbReference type="ChEBI" id="CHEBI:43474"/>
        <dbReference type="ChEBI" id="CHEBI:456216"/>
    </reaction>
    <physiologicalReaction direction="left-to-right" evidence="11">
        <dbReference type="Rhea" id="RHEA:13066"/>
    </physiologicalReaction>
</comment>
<keyword evidence="9" id="KW-0496">Mitochondrion</keyword>
<dbReference type="SMART" id="SM00382">
    <property type="entry name" value="AAA"/>
    <property type="match status" value="1"/>
</dbReference>
<keyword evidence="5" id="KW-0999">Mitochondrion inner membrane</keyword>
<sequence length="576" mass="65593">MNLFASPMDLSNAPGGDQTWLTSIFPPLFSFLAAFSTTNSYVFNSAKLLLLGTIIETGRRLFIWLVERFRIQYSITAEFTEGDPAYEWLIHFLTHEQLWRRSYDFRVFATNSKRRWSIGTGGSTKEPGTKKGNAEYVPTYEQPLLFRWNGYWLDIRRTMSQATNLPFQYGGTSDSGKIYVTLYTRNFAVLTELVEEVRLLYLEVSRPNVIVHMADGPHYAPTSFTWTNVKCKVRRALSSIVLPNGVMESIVEDAKEFIDSEEWYHERGIPYHRGFLLYGPPGSGKTSTIYALAGALGMEIYSVSLASSFVDDSYLQSAASSIPKNSIFLIEDIDCAFPSREERDNQPNGYIPGMPPMDPPWMLASGSRRSSVTLSGLLNVLDGVGSEEGKLFFATTNYVDRLDPALLRPGRIDRKVEYSLATKDQATSLFAQFYPEAQFPHIMPNHDLSTDSHAEVTVTTEGQSDFDSDSIAQLSKEFGNRVPLDEFSIAELQGYLLTCKKQPLEAVKGVADWIVFQRKERKEKSEREEAERERAKRRRRRWQGYIILRLQLRLRQRMKQMILKGICSSRGVDELV</sequence>
<dbReference type="OrthoDB" id="10251412at2759"/>
<dbReference type="Proteomes" id="UP000559256">
    <property type="component" value="Unassembled WGS sequence"/>
</dbReference>
<reference evidence="14 15" key="1">
    <citation type="journal article" date="2020" name="ISME J.">
        <title>Uncovering the hidden diversity of litter-decomposition mechanisms in mushroom-forming fungi.</title>
        <authorList>
            <person name="Floudas D."/>
            <person name="Bentzer J."/>
            <person name="Ahren D."/>
            <person name="Johansson T."/>
            <person name="Persson P."/>
            <person name="Tunlid A."/>
        </authorList>
    </citation>
    <scope>NUCLEOTIDE SEQUENCE [LARGE SCALE GENOMIC DNA]</scope>
    <source>
        <strain evidence="14 15">CBS 291.85</strain>
    </source>
</reference>
<dbReference type="InterPro" id="IPR057495">
    <property type="entry name" value="AAA_lid_BCS1"/>
</dbReference>